<dbReference type="Gene3D" id="3.10.170.10">
    <property type="match status" value="1"/>
</dbReference>
<sequence length="465" mass="50839">MVTASLFLALALVSSAVVAQPGTNGLASLFACFKQQTTSEISIKSVYEWIPPSKTAPAPTSDRNSLKIGLKYILQKLKLRSNEFRIRTSFTDHLGSPICVVVSKESFKRGFTYKAVNLPNESPNDGFSTIVDPENIQASPKGWTEGFRTIGNNVEANAEGGRLFETTILGVFDGVFDPMLPPQTPKNIAMGVINAFYVANAFHDITYQYGFTEQAGNFQEDNSGKGGKGGDPVIINVQKSNGIDDAEFYTPSDGQPGVLDLYIYTATKPNRDTALDNTVVIHELTHGLTDRLTGGAQTKMCMKETESKGLSEGYSDIVAIILTAKLKDTRNTIRVIGEYAKGVAGGVRDYPYATDMDVNPLTYKDVAGETNQHRLGTIWAVMLWEVYWNFVDADGFSANLHDATQKEGNIMFLQLLVGTLMIQPCKLTFISARDAMLAADKMYYGGVHEHLIRQGFTKRGLGSIS</sequence>
<evidence type="ECO:0000256" key="6">
    <source>
        <dbReference type="ARBA" id="ARBA00022723"/>
    </source>
</evidence>
<organism evidence="12 13">
    <name type="scientific">Batrachochytrium salamandrivorans</name>
    <dbReference type="NCBI Taxonomy" id="1357716"/>
    <lineage>
        <taxon>Eukaryota</taxon>
        <taxon>Fungi</taxon>
        <taxon>Fungi incertae sedis</taxon>
        <taxon>Chytridiomycota</taxon>
        <taxon>Chytridiomycota incertae sedis</taxon>
        <taxon>Chytridiomycetes</taxon>
        <taxon>Rhizophydiales</taxon>
        <taxon>Rhizophydiales incertae sedis</taxon>
        <taxon>Batrachochytrium</taxon>
    </lineage>
</organism>
<comment type="similarity">
    <text evidence="3 11">Belongs to the peptidase M36 family.</text>
</comment>
<feature type="signal peptide" evidence="11">
    <location>
        <begin position="1"/>
        <end position="19"/>
    </location>
</feature>
<evidence type="ECO:0000256" key="3">
    <source>
        <dbReference type="ARBA" id="ARBA00006006"/>
    </source>
</evidence>
<dbReference type="EC" id="3.4.24.-" evidence="11"/>
<evidence type="ECO:0000313" key="12">
    <source>
        <dbReference type="EMBL" id="KAH6587076.1"/>
    </source>
</evidence>
<dbReference type="PRINTS" id="PR00999">
    <property type="entry name" value="FUNGALYSIN"/>
</dbReference>
<dbReference type="SUPFAM" id="SSF55486">
    <property type="entry name" value="Metalloproteases ('zincins'), catalytic domain"/>
    <property type="match status" value="1"/>
</dbReference>
<dbReference type="InterPro" id="IPR050371">
    <property type="entry name" value="Fungal_virulence_M36"/>
</dbReference>
<keyword evidence="8 11" id="KW-0862">Zinc</keyword>
<keyword evidence="9 11" id="KW-0482">Metalloprotease</keyword>
<dbReference type="PANTHER" id="PTHR33478">
    <property type="entry name" value="EXTRACELLULAR METALLOPROTEINASE MEP"/>
    <property type="match status" value="1"/>
</dbReference>
<proteinExistence type="inferred from homology"/>
<keyword evidence="6 11" id="KW-0479">Metal-binding</keyword>
<feature type="chain" id="PRO_5044955977" description="Extracellular metalloproteinase" evidence="11">
    <location>
        <begin position="20"/>
        <end position="465"/>
    </location>
</feature>
<comment type="caution">
    <text evidence="12">The sequence shown here is derived from an EMBL/GenBank/DDBJ whole genome shotgun (WGS) entry which is preliminary data.</text>
</comment>
<dbReference type="Proteomes" id="UP001648503">
    <property type="component" value="Unassembled WGS sequence"/>
</dbReference>
<dbReference type="Gene3D" id="1.10.390.10">
    <property type="entry name" value="Neutral Protease Domain 2"/>
    <property type="match status" value="1"/>
</dbReference>
<evidence type="ECO:0000256" key="7">
    <source>
        <dbReference type="ARBA" id="ARBA00022801"/>
    </source>
</evidence>
<protein>
    <recommendedName>
        <fullName evidence="11">Extracellular metalloproteinase</fullName>
        <ecNumber evidence="11">3.4.24.-</ecNumber>
    </recommendedName>
    <alternativeName>
        <fullName evidence="11">Fungalysin</fullName>
    </alternativeName>
</protein>
<evidence type="ECO:0000256" key="5">
    <source>
        <dbReference type="ARBA" id="ARBA00022670"/>
    </source>
</evidence>
<gene>
    <name evidence="12" type="ORF">BASA50_000123</name>
</gene>
<keyword evidence="5 11" id="KW-0645">Protease</keyword>
<keyword evidence="13" id="KW-1185">Reference proteome</keyword>
<dbReference type="PANTHER" id="PTHR33478:SF1">
    <property type="entry name" value="EXTRACELLULAR METALLOPROTEINASE MEP"/>
    <property type="match status" value="1"/>
</dbReference>
<evidence type="ECO:0000256" key="8">
    <source>
        <dbReference type="ARBA" id="ARBA00022833"/>
    </source>
</evidence>
<evidence type="ECO:0000256" key="10">
    <source>
        <dbReference type="ARBA" id="ARBA00023145"/>
    </source>
</evidence>
<accession>A0ABQ8EXQ9</accession>
<keyword evidence="11" id="KW-0732">Signal</keyword>
<dbReference type="CDD" id="cd09596">
    <property type="entry name" value="M36"/>
    <property type="match status" value="1"/>
</dbReference>
<dbReference type="InterPro" id="IPR001842">
    <property type="entry name" value="Peptidase_M36"/>
</dbReference>
<evidence type="ECO:0000313" key="13">
    <source>
        <dbReference type="Proteomes" id="UP001648503"/>
    </source>
</evidence>
<evidence type="ECO:0000256" key="1">
    <source>
        <dbReference type="ARBA" id="ARBA00001947"/>
    </source>
</evidence>
<comment type="cofactor">
    <cofactor evidence="1 11">
        <name>Zn(2+)</name>
        <dbReference type="ChEBI" id="CHEBI:29105"/>
    </cofactor>
</comment>
<keyword evidence="10 11" id="KW-0865">Zymogen</keyword>
<dbReference type="InterPro" id="IPR027268">
    <property type="entry name" value="Peptidase_M4/M1_CTD_sf"/>
</dbReference>
<keyword evidence="4 11" id="KW-0964">Secreted</keyword>
<dbReference type="EMBL" id="JAFCIX010000569">
    <property type="protein sequence ID" value="KAH6587076.1"/>
    <property type="molecule type" value="Genomic_DNA"/>
</dbReference>
<keyword evidence="7 11" id="KW-0378">Hydrolase</keyword>
<evidence type="ECO:0000256" key="4">
    <source>
        <dbReference type="ARBA" id="ARBA00022525"/>
    </source>
</evidence>
<evidence type="ECO:0000256" key="2">
    <source>
        <dbReference type="ARBA" id="ARBA00004613"/>
    </source>
</evidence>
<name>A0ABQ8EXQ9_9FUNG</name>
<comment type="subcellular location">
    <subcellularLocation>
        <location evidence="2 11">Secreted</location>
    </subcellularLocation>
</comment>
<reference evidence="12 13" key="1">
    <citation type="submission" date="2021-02" db="EMBL/GenBank/DDBJ databases">
        <title>Variation within the Batrachochytrium salamandrivorans European outbreak.</title>
        <authorList>
            <person name="Kelly M."/>
            <person name="Pasmans F."/>
            <person name="Shea T.P."/>
            <person name="Munoz J.F."/>
            <person name="Carranza S."/>
            <person name="Cuomo C.A."/>
            <person name="Martel A."/>
        </authorList>
    </citation>
    <scope>NUCLEOTIDE SEQUENCE [LARGE SCALE GENOMIC DNA]</scope>
    <source>
        <strain evidence="12 13">AMFP18/2</strain>
    </source>
</reference>
<evidence type="ECO:0000256" key="11">
    <source>
        <dbReference type="RuleBase" id="RU364017"/>
    </source>
</evidence>
<evidence type="ECO:0000256" key="9">
    <source>
        <dbReference type="ARBA" id="ARBA00023049"/>
    </source>
</evidence>
<dbReference type="Pfam" id="PF02128">
    <property type="entry name" value="Peptidase_M36"/>
    <property type="match status" value="1"/>
</dbReference>